<protein>
    <recommendedName>
        <fullName evidence="1">SET domain-containing protein</fullName>
    </recommendedName>
</protein>
<dbReference type="Gene3D" id="2.170.270.10">
    <property type="entry name" value="SET domain"/>
    <property type="match status" value="1"/>
</dbReference>
<evidence type="ECO:0000313" key="3">
    <source>
        <dbReference type="Proteomes" id="UP001219933"/>
    </source>
</evidence>
<feature type="domain" description="SET" evidence="1">
    <location>
        <begin position="1"/>
        <end position="156"/>
    </location>
</feature>
<evidence type="ECO:0000259" key="1">
    <source>
        <dbReference type="PROSITE" id="PS50280"/>
    </source>
</evidence>
<dbReference type="AlphaFoldDB" id="A0AAF0EPY5"/>
<dbReference type="Proteomes" id="UP001219933">
    <property type="component" value="Chromosome 2"/>
</dbReference>
<dbReference type="Pfam" id="PF00856">
    <property type="entry name" value="SET"/>
    <property type="match status" value="1"/>
</dbReference>
<keyword evidence="3" id="KW-1185">Reference proteome</keyword>
<proteinExistence type="predicted"/>
<dbReference type="EMBL" id="CP119878">
    <property type="protein sequence ID" value="WFD34698.1"/>
    <property type="molecule type" value="Genomic_DNA"/>
</dbReference>
<name>A0AAF0EPY5_9BASI</name>
<dbReference type="InterPro" id="IPR001214">
    <property type="entry name" value="SET_dom"/>
</dbReference>
<dbReference type="PANTHER" id="PTHR12197">
    <property type="entry name" value="HISTONE-LYSINE N-METHYLTRANSFERASE SMYD"/>
    <property type="match status" value="1"/>
</dbReference>
<dbReference type="PANTHER" id="PTHR12197:SF251">
    <property type="entry name" value="EG:BACR7C10.4 PROTEIN"/>
    <property type="match status" value="1"/>
</dbReference>
<dbReference type="GO" id="GO:0005634">
    <property type="term" value="C:nucleus"/>
    <property type="evidence" value="ECO:0007669"/>
    <property type="project" value="TreeGrafter"/>
</dbReference>
<dbReference type="InterPro" id="IPR050869">
    <property type="entry name" value="H3K4_H4K5_MeTrfase"/>
</dbReference>
<organism evidence="2 3">
    <name type="scientific">Malassezia cuniculi</name>
    <dbReference type="NCBI Taxonomy" id="948313"/>
    <lineage>
        <taxon>Eukaryota</taxon>
        <taxon>Fungi</taxon>
        <taxon>Dikarya</taxon>
        <taxon>Basidiomycota</taxon>
        <taxon>Ustilaginomycotina</taxon>
        <taxon>Malasseziomycetes</taxon>
        <taxon>Malasseziales</taxon>
        <taxon>Malasseziaceae</taxon>
        <taxon>Malassezia</taxon>
    </lineage>
</organism>
<dbReference type="PROSITE" id="PS50280">
    <property type="entry name" value="SET"/>
    <property type="match status" value="1"/>
</dbReference>
<sequence length="357" mass="38857">MSFADLKRQRNARANLCAGDTIFALESQASVLSASQSMQSHYGDFEGDQKDKAAQTAYRLARYIWGDGESEAVQVSELIRSVMRHNTNAFALSDPQLDPIGVCISAHGALLNHTCVPNAVVVFPTDGSNAPPTRCKLHVIALRDIEPDREVLISYVDIAETTVQRQLYDRLQQAQTLAKKVTDHDHANALPSAQDYRILRETVQWTSSFFPPSNTLSWMLMYAAHVQAIERAEKSTDAAALWDDATTLAFLLCAGMQARGVAADERSSIYPPGHPIRAVLLATLGKLLAHEPGVPPAQSPVAERAISVPQLRGPRLEIARGALVQALGEARIGFGSSSQVAEVVRETLQAIDIERAL</sequence>
<reference evidence="2" key="1">
    <citation type="submission" date="2023-03" db="EMBL/GenBank/DDBJ databases">
        <title>Mating type loci evolution in Malassezia.</title>
        <authorList>
            <person name="Coelho M.A."/>
        </authorList>
    </citation>
    <scope>NUCLEOTIDE SEQUENCE</scope>
    <source>
        <strain evidence="2">CBS 11721</strain>
    </source>
</reference>
<evidence type="ECO:0000313" key="2">
    <source>
        <dbReference type="EMBL" id="WFD34698.1"/>
    </source>
</evidence>
<gene>
    <name evidence="2" type="ORF">MCUN1_001542</name>
</gene>
<dbReference type="InterPro" id="IPR046341">
    <property type="entry name" value="SET_dom_sf"/>
</dbReference>
<dbReference type="SUPFAM" id="SSF82199">
    <property type="entry name" value="SET domain"/>
    <property type="match status" value="1"/>
</dbReference>
<accession>A0AAF0EPY5</accession>